<evidence type="ECO:0000313" key="3">
    <source>
        <dbReference type="Proteomes" id="UP001249851"/>
    </source>
</evidence>
<evidence type="ECO:0000313" key="2">
    <source>
        <dbReference type="EMBL" id="KAK2552791.1"/>
    </source>
</evidence>
<proteinExistence type="predicted"/>
<protein>
    <submittedName>
        <fullName evidence="2">Uncharacterized protein</fullName>
    </submittedName>
</protein>
<accession>A0AAD9Q178</accession>
<gene>
    <name evidence="2" type="ORF">P5673_025949</name>
</gene>
<dbReference type="AlphaFoldDB" id="A0AAD9Q178"/>
<dbReference type="EMBL" id="JARQWQ010000083">
    <property type="protein sequence ID" value="KAK2552791.1"/>
    <property type="molecule type" value="Genomic_DNA"/>
</dbReference>
<comment type="caution">
    <text evidence="2">The sequence shown here is derived from an EMBL/GenBank/DDBJ whole genome shotgun (WGS) entry which is preliminary data.</text>
</comment>
<evidence type="ECO:0000256" key="1">
    <source>
        <dbReference type="SAM" id="MobiDB-lite"/>
    </source>
</evidence>
<reference evidence="2" key="1">
    <citation type="journal article" date="2023" name="G3 (Bethesda)">
        <title>Whole genome assembly and annotation of the endangered Caribbean coral Acropora cervicornis.</title>
        <authorList>
            <person name="Selwyn J.D."/>
            <person name="Vollmer S.V."/>
        </authorList>
    </citation>
    <scope>NUCLEOTIDE SEQUENCE</scope>
    <source>
        <strain evidence="2">K2</strain>
    </source>
</reference>
<name>A0AAD9Q178_ACRCE</name>
<organism evidence="2 3">
    <name type="scientific">Acropora cervicornis</name>
    <name type="common">Staghorn coral</name>
    <dbReference type="NCBI Taxonomy" id="6130"/>
    <lineage>
        <taxon>Eukaryota</taxon>
        <taxon>Metazoa</taxon>
        <taxon>Cnidaria</taxon>
        <taxon>Anthozoa</taxon>
        <taxon>Hexacorallia</taxon>
        <taxon>Scleractinia</taxon>
        <taxon>Astrocoeniina</taxon>
        <taxon>Acroporidae</taxon>
        <taxon>Acropora</taxon>
    </lineage>
</organism>
<dbReference type="Proteomes" id="UP001249851">
    <property type="component" value="Unassembled WGS sequence"/>
</dbReference>
<feature type="compositionally biased region" description="Gly residues" evidence="1">
    <location>
        <begin position="13"/>
        <end position="38"/>
    </location>
</feature>
<keyword evidence="3" id="KW-1185">Reference proteome</keyword>
<sequence>MVDITEDHTPGAVGVGGSEDNGASGAGGGYSDGGSQTGGGEACIAEVRILSVRLVTTAMMMAWCRYVKYNTRRED</sequence>
<reference evidence="2" key="2">
    <citation type="journal article" date="2023" name="Science">
        <title>Genomic signatures of disease resistance in endangered staghorn corals.</title>
        <authorList>
            <person name="Vollmer S.V."/>
            <person name="Selwyn J.D."/>
            <person name="Despard B.A."/>
            <person name="Roesel C.L."/>
        </authorList>
    </citation>
    <scope>NUCLEOTIDE SEQUENCE</scope>
    <source>
        <strain evidence="2">K2</strain>
    </source>
</reference>
<feature type="region of interest" description="Disordered" evidence="1">
    <location>
        <begin position="1"/>
        <end position="38"/>
    </location>
</feature>